<name>A0A2P6PW42_ROSCH</name>
<sequence>MTQQNSHTIKSQQSLLTHRRYCPRVTTRLSRIPCSLAAWVRSNWAEPPPLEVCYLENRILEIPENLFFFVLYSFPTEALSLSLSLSLPLRLKD</sequence>
<dbReference type="EMBL" id="PDCK01000044">
    <property type="protein sequence ID" value="PRQ26152.1"/>
    <property type="molecule type" value="Genomic_DNA"/>
</dbReference>
<dbReference type="Proteomes" id="UP000238479">
    <property type="component" value="Chromosome 6"/>
</dbReference>
<reference evidence="1 2" key="1">
    <citation type="journal article" date="2018" name="Nat. Genet.">
        <title>The Rosa genome provides new insights in the design of modern roses.</title>
        <authorList>
            <person name="Bendahmane M."/>
        </authorList>
    </citation>
    <scope>NUCLEOTIDE SEQUENCE [LARGE SCALE GENOMIC DNA]</scope>
    <source>
        <strain evidence="2">cv. Old Blush</strain>
    </source>
</reference>
<protein>
    <submittedName>
        <fullName evidence="1">Uncharacterized protein</fullName>
    </submittedName>
</protein>
<organism evidence="1 2">
    <name type="scientific">Rosa chinensis</name>
    <name type="common">China rose</name>
    <dbReference type="NCBI Taxonomy" id="74649"/>
    <lineage>
        <taxon>Eukaryota</taxon>
        <taxon>Viridiplantae</taxon>
        <taxon>Streptophyta</taxon>
        <taxon>Embryophyta</taxon>
        <taxon>Tracheophyta</taxon>
        <taxon>Spermatophyta</taxon>
        <taxon>Magnoliopsida</taxon>
        <taxon>eudicotyledons</taxon>
        <taxon>Gunneridae</taxon>
        <taxon>Pentapetalae</taxon>
        <taxon>rosids</taxon>
        <taxon>fabids</taxon>
        <taxon>Rosales</taxon>
        <taxon>Rosaceae</taxon>
        <taxon>Rosoideae</taxon>
        <taxon>Rosoideae incertae sedis</taxon>
        <taxon>Rosa</taxon>
    </lineage>
</organism>
<evidence type="ECO:0000313" key="1">
    <source>
        <dbReference type="EMBL" id="PRQ26152.1"/>
    </source>
</evidence>
<dbReference type="AlphaFoldDB" id="A0A2P6PW42"/>
<dbReference type="Gramene" id="PRQ26152">
    <property type="protein sequence ID" value="PRQ26152"/>
    <property type="gene ID" value="RchiOBHm_Chr6g0291471"/>
</dbReference>
<keyword evidence="2" id="KW-1185">Reference proteome</keyword>
<comment type="caution">
    <text evidence="1">The sequence shown here is derived from an EMBL/GenBank/DDBJ whole genome shotgun (WGS) entry which is preliminary data.</text>
</comment>
<evidence type="ECO:0000313" key="2">
    <source>
        <dbReference type="Proteomes" id="UP000238479"/>
    </source>
</evidence>
<accession>A0A2P6PW42</accession>
<gene>
    <name evidence="1" type="ORF">RchiOBHm_Chr6g0291471</name>
</gene>
<proteinExistence type="predicted"/>